<evidence type="ECO:0000256" key="1">
    <source>
        <dbReference type="SAM" id="MobiDB-lite"/>
    </source>
</evidence>
<protein>
    <recommendedName>
        <fullName evidence="2">DUF8035 domain-containing protein</fullName>
    </recommendedName>
</protein>
<dbReference type="EMBL" id="MSZS01000002">
    <property type="protein sequence ID" value="PKX97137.1"/>
    <property type="molecule type" value="Genomic_DNA"/>
</dbReference>
<feature type="compositionally biased region" description="Basic and acidic residues" evidence="1">
    <location>
        <begin position="526"/>
        <end position="537"/>
    </location>
</feature>
<dbReference type="AlphaFoldDB" id="A0A2I1CHP6"/>
<feature type="compositionally biased region" description="Basic residues" evidence="1">
    <location>
        <begin position="414"/>
        <end position="425"/>
    </location>
</feature>
<comment type="caution">
    <text evidence="3">The sequence shown here is derived from an EMBL/GenBank/DDBJ whole genome shotgun (WGS) entry which is preliminary data.</text>
</comment>
<keyword evidence="4" id="KW-1185">Reference proteome</keyword>
<dbReference type="PANTHER" id="PTHR42081:SF1">
    <property type="entry name" value="ZINC FINGER PROTEIN DHHC DOMAIN CONTAINING PROTEIN"/>
    <property type="match status" value="1"/>
</dbReference>
<reference evidence="4" key="1">
    <citation type="journal article" date="2018" name="Proc. Natl. Acad. Sci. U.S.A.">
        <title>Linking secondary metabolites to gene clusters through genome sequencing of six diverse Aspergillus species.</title>
        <authorList>
            <person name="Kaerboelling I."/>
            <person name="Vesth T.C."/>
            <person name="Frisvad J.C."/>
            <person name="Nybo J.L."/>
            <person name="Theobald S."/>
            <person name="Kuo A."/>
            <person name="Bowyer P."/>
            <person name="Matsuda Y."/>
            <person name="Mondo S."/>
            <person name="Lyhne E.K."/>
            <person name="Kogle M.E."/>
            <person name="Clum A."/>
            <person name="Lipzen A."/>
            <person name="Salamov A."/>
            <person name="Ngan C.Y."/>
            <person name="Daum C."/>
            <person name="Chiniquy J."/>
            <person name="Barry K."/>
            <person name="LaButti K."/>
            <person name="Haridas S."/>
            <person name="Simmons B.A."/>
            <person name="Magnuson J.K."/>
            <person name="Mortensen U.H."/>
            <person name="Larsen T.O."/>
            <person name="Grigoriev I.V."/>
            <person name="Baker S.E."/>
            <person name="Andersen M.R."/>
        </authorList>
    </citation>
    <scope>NUCLEOTIDE SEQUENCE [LARGE SCALE GENOMIC DNA]</scope>
    <source>
        <strain evidence="4">IBT 16806</strain>
    </source>
</reference>
<feature type="compositionally biased region" description="Basic and acidic residues" evidence="1">
    <location>
        <begin position="439"/>
        <end position="450"/>
    </location>
</feature>
<feature type="region of interest" description="Disordered" evidence="1">
    <location>
        <begin position="1"/>
        <end position="30"/>
    </location>
</feature>
<sequence>MNSSVRYRPLSPSGHRMVDPMRASTGTVPLSSSYGHFDSSMGRPGYPPYPSDLPLVTPFSTPYNTRVSHEPRLEVQPISSTTYRDPGHSTKLRTEYAIRSRPRSSTTSAAEIHHAPVRLDVPSSGKRHSPVNTSNYRRSPSPLPSHERYIVPASSSHHARRHSRQYSTDYASDTGRLEPHARTTRSQTGHGAYRVHDHGHRSRYPAPGGFRKGEDIDDYDAYSYTNPREQFEKDSVARLKYGRGAYRKERPLSMTGIEDHQLLPKKEARALGPPPSQRGFDKLDRDTRSRSSVHGSVGSDVDPAESRRMSWQRRPVSLHQDYDDGYSSYRSDHEGRRHHRSRHHDDDSGSRQSYDDRPPRRSTNATDSTAPLTGTGLGTAVLATGYSDDFDYALTPRTDRHHSRDYDDHEQEHHRRRRRSRRSSRRRTESDSGGYTSDEDLKNYRREPSARRQPGGSDSSSGGRKDLGSQHLTVDRAHRRRSSRSRHRGENGSLRNETSSRESASSQEDLKKSKEPDAPPKGILKPPRDKFPEEPNPIREGVAPLKDAHKKGIPPGARWTKIDRRLVNPAALEAGNERYEERPDYVIVLRVLTKEEIQGYAVKTQEIRDAEKRIVARAAGPTACPVTMRMKTMSHDVQLRDQPNQSLTLNRQVNQWRMPVKHRLCFHGFLILLKTPVCCQQAMNDCFHDATSYVRLLRLFELLKITCSLTFA</sequence>
<gene>
    <name evidence="3" type="ORF">P174DRAFT_364155</name>
</gene>
<feature type="compositionally biased region" description="Basic and acidic residues" evidence="1">
    <location>
        <begin position="402"/>
        <end position="413"/>
    </location>
</feature>
<organism evidence="3 4">
    <name type="scientific">Aspergillus novofumigatus (strain IBT 16806)</name>
    <dbReference type="NCBI Taxonomy" id="1392255"/>
    <lineage>
        <taxon>Eukaryota</taxon>
        <taxon>Fungi</taxon>
        <taxon>Dikarya</taxon>
        <taxon>Ascomycota</taxon>
        <taxon>Pezizomycotina</taxon>
        <taxon>Eurotiomycetes</taxon>
        <taxon>Eurotiomycetidae</taxon>
        <taxon>Eurotiales</taxon>
        <taxon>Aspergillaceae</taxon>
        <taxon>Aspergillus</taxon>
        <taxon>Aspergillus subgen. Fumigati</taxon>
    </lineage>
</organism>
<feature type="domain" description="DUF8035" evidence="2">
    <location>
        <begin position="557"/>
        <end position="610"/>
    </location>
</feature>
<feature type="compositionally biased region" description="Low complexity" evidence="1">
    <location>
        <begin position="290"/>
        <end position="301"/>
    </location>
</feature>
<feature type="compositionally biased region" description="Basic and acidic residues" evidence="1">
    <location>
        <begin position="508"/>
        <end position="518"/>
    </location>
</feature>
<dbReference type="InterPro" id="IPR058348">
    <property type="entry name" value="DUF8035"/>
</dbReference>
<feature type="compositionally biased region" description="Basic residues" evidence="1">
    <location>
        <begin position="477"/>
        <end position="487"/>
    </location>
</feature>
<dbReference type="GeneID" id="36529294"/>
<feature type="compositionally biased region" description="Polar residues" evidence="1">
    <location>
        <begin position="493"/>
        <end position="507"/>
    </location>
</feature>
<dbReference type="STRING" id="1392255.A0A2I1CHP6"/>
<feature type="compositionally biased region" description="Basic and acidic residues" evidence="1">
    <location>
        <begin position="251"/>
        <end position="269"/>
    </location>
</feature>
<feature type="region of interest" description="Disordered" evidence="1">
    <location>
        <begin position="97"/>
        <end position="214"/>
    </location>
</feature>
<dbReference type="Pfam" id="PF26118">
    <property type="entry name" value="DUF8035"/>
    <property type="match status" value="1"/>
</dbReference>
<accession>A0A2I1CHP6</accession>
<feature type="compositionally biased region" description="Basic and acidic residues" evidence="1">
    <location>
        <begin position="343"/>
        <end position="359"/>
    </location>
</feature>
<proteinExistence type="predicted"/>
<name>A0A2I1CHP6_ASPN1</name>
<feature type="region of interest" description="Disordered" evidence="1">
    <location>
        <begin position="390"/>
        <end position="556"/>
    </location>
</feature>
<dbReference type="OMA" id="MIDPMRA"/>
<feature type="region of interest" description="Disordered" evidence="1">
    <location>
        <begin position="251"/>
        <end position="377"/>
    </location>
</feature>
<dbReference type="RefSeq" id="XP_024685732.1">
    <property type="nucleotide sequence ID" value="XM_024821968.1"/>
</dbReference>
<dbReference type="OrthoDB" id="5418088at2759"/>
<dbReference type="VEuPathDB" id="FungiDB:P174DRAFT_364155"/>
<evidence type="ECO:0000259" key="2">
    <source>
        <dbReference type="Pfam" id="PF26118"/>
    </source>
</evidence>
<feature type="compositionally biased region" description="Basic and acidic residues" evidence="1">
    <location>
        <begin position="463"/>
        <end position="476"/>
    </location>
</feature>
<dbReference type="PANTHER" id="PTHR42081">
    <property type="entry name" value="ZINC FINGER PROTEIN DHHC DOMAIN CONTAINING PROTEIN"/>
    <property type="match status" value="1"/>
</dbReference>
<dbReference type="Proteomes" id="UP000234474">
    <property type="component" value="Unassembled WGS sequence"/>
</dbReference>
<evidence type="ECO:0000313" key="3">
    <source>
        <dbReference type="EMBL" id="PKX97137.1"/>
    </source>
</evidence>
<evidence type="ECO:0000313" key="4">
    <source>
        <dbReference type="Proteomes" id="UP000234474"/>
    </source>
</evidence>
<feature type="compositionally biased region" description="Basic and acidic residues" evidence="1">
    <location>
        <begin position="279"/>
        <end position="289"/>
    </location>
</feature>